<dbReference type="CDD" id="cd03399">
    <property type="entry name" value="SPFH_flotillin"/>
    <property type="match status" value="1"/>
</dbReference>
<keyword evidence="3 5" id="KW-0472">Membrane</keyword>
<evidence type="ECO:0000256" key="5">
    <source>
        <dbReference type="SAM" id="Phobius"/>
    </source>
</evidence>
<keyword evidence="5" id="KW-1133">Transmembrane helix</keyword>
<dbReference type="InterPro" id="IPR036013">
    <property type="entry name" value="Band_7/SPFH_dom_sf"/>
</dbReference>
<dbReference type="SUPFAM" id="SSF117892">
    <property type="entry name" value="Band 7/SPFH domain"/>
    <property type="match status" value="1"/>
</dbReference>
<dbReference type="PATRIC" id="fig|476652.3.peg.3663"/>
<dbReference type="Pfam" id="PF01145">
    <property type="entry name" value="Band_7"/>
    <property type="match status" value="1"/>
</dbReference>
<feature type="coiled-coil region" evidence="4">
    <location>
        <begin position="208"/>
        <end position="275"/>
    </location>
</feature>
<reference evidence="7 8" key="1">
    <citation type="submission" date="2015-06" db="EMBL/GenBank/DDBJ databases">
        <title>Draft genome of the moderately acidophilic sulfate reducer Candidatus Desulfosporosinus acididurans strain M1.</title>
        <authorList>
            <person name="Poehlein A."/>
            <person name="Petzsch P."/>
            <person name="Johnson B.D."/>
            <person name="Schloemann M."/>
            <person name="Daniel R."/>
            <person name="Muehling M."/>
        </authorList>
    </citation>
    <scope>NUCLEOTIDE SEQUENCE [LARGE SCALE GENOMIC DNA]</scope>
    <source>
        <strain evidence="7 8">M1</strain>
    </source>
</reference>
<dbReference type="GO" id="GO:0005886">
    <property type="term" value="C:plasma membrane"/>
    <property type="evidence" value="ECO:0007669"/>
    <property type="project" value="TreeGrafter"/>
</dbReference>
<evidence type="ECO:0000256" key="4">
    <source>
        <dbReference type="SAM" id="Coils"/>
    </source>
</evidence>
<evidence type="ECO:0000256" key="2">
    <source>
        <dbReference type="ARBA" id="ARBA00007161"/>
    </source>
</evidence>
<comment type="similarity">
    <text evidence="2">Belongs to the band 7/mec-2 family. Flotillin subfamily.</text>
</comment>
<dbReference type="STRING" id="476652.DEAC_c34710"/>
<dbReference type="Gene3D" id="3.30.479.30">
    <property type="entry name" value="Band 7 domain"/>
    <property type="match status" value="1"/>
</dbReference>
<keyword evidence="4" id="KW-0175">Coiled coil</keyword>
<feature type="domain" description="Band 7" evidence="6">
    <location>
        <begin position="26"/>
        <end position="192"/>
    </location>
</feature>
<dbReference type="SMART" id="SM00244">
    <property type="entry name" value="PHB"/>
    <property type="match status" value="1"/>
</dbReference>
<organism evidence="7 8">
    <name type="scientific">Desulfosporosinus acididurans</name>
    <dbReference type="NCBI Taxonomy" id="476652"/>
    <lineage>
        <taxon>Bacteria</taxon>
        <taxon>Bacillati</taxon>
        <taxon>Bacillota</taxon>
        <taxon>Clostridia</taxon>
        <taxon>Eubacteriales</taxon>
        <taxon>Desulfitobacteriaceae</taxon>
        <taxon>Desulfosporosinus</taxon>
    </lineage>
</organism>
<evidence type="ECO:0000259" key="6">
    <source>
        <dbReference type="SMART" id="SM00244"/>
    </source>
</evidence>
<accession>A0A0J1FM38</accession>
<protein>
    <submittedName>
        <fullName evidence="7">Inner membrane protein YqiK</fullName>
    </submittedName>
</protein>
<sequence length="501" mass="54131">MIFSSIIIVIAVAVVGLLAILSILARMFQKAGPDEALIVYGMGGSNVITGGGRVVWPLVQTCKRISLALMSFDIAPANDLYTTQGVAVTIEAVSQIKIIDTSDAIKTAAVQFLSKSDEAQEIMIKQVMEGHLRSIIGQLTVEQIVKEPDMVQTKMLETCQGELSKMGLEVRSFTIKSVKDRNQYIENMGKPEIARVLKEAEIAKATAFKESEIQKAAAERDAAIARAEAQQKTVEAQTQSETQQAENMKNLNLKKAQYDAEVQKAQADKENAYKLRDAELQQELTKKQWTVKQIERQGESAVAEAEIGRKQKELEADVIKPAEAEAQAVKIKQQAQAEANAQVTVIENKAKAEATALNIKMESEAKAEATKSVGTAEADIIRSKGLAEAEAIQAKAEAFANYSQAAILDKLLAGLPDLAKAVTAPLENIDKITVVSTGGDNSGMQKVTRDVTNMIAQVPDLVETLTGIDIKDVISNLGDMKKNIGTASVNAYDEDKVDGNV</sequence>
<dbReference type="InterPro" id="IPR027705">
    <property type="entry name" value="Flotillin_fam"/>
</dbReference>
<dbReference type="InterPro" id="IPR031905">
    <property type="entry name" value="Flotillin_C"/>
</dbReference>
<keyword evidence="5" id="KW-0812">Transmembrane</keyword>
<dbReference type="RefSeq" id="WP_047811267.1">
    <property type="nucleotide sequence ID" value="NZ_LDZY01000013.1"/>
</dbReference>
<comment type="caution">
    <text evidence="7">The sequence shown here is derived from an EMBL/GenBank/DDBJ whole genome shotgun (WGS) entry which is preliminary data.</text>
</comment>
<dbReference type="AlphaFoldDB" id="A0A0J1FM38"/>
<evidence type="ECO:0000256" key="1">
    <source>
        <dbReference type="ARBA" id="ARBA00004370"/>
    </source>
</evidence>
<evidence type="ECO:0000313" key="8">
    <source>
        <dbReference type="Proteomes" id="UP000036356"/>
    </source>
</evidence>
<evidence type="ECO:0000256" key="3">
    <source>
        <dbReference type="ARBA" id="ARBA00023136"/>
    </source>
</evidence>
<proteinExistence type="inferred from homology"/>
<evidence type="ECO:0000313" key="7">
    <source>
        <dbReference type="EMBL" id="KLU64525.1"/>
    </source>
</evidence>
<dbReference type="PANTHER" id="PTHR13806:SF46">
    <property type="entry name" value="FLOTILLIN-1-RELATED"/>
    <property type="match status" value="1"/>
</dbReference>
<dbReference type="PANTHER" id="PTHR13806">
    <property type="entry name" value="FLOTILLIN-RELATED"/>
    <property type="match status" value="1"/>
</dbReference>
<keyword evidence="8" id="KW-1185">Reference proteome</keyword>
<comment type="subcellular location">
    <subcellularLocation>
        <location evidence="1">Membrane</location>
    </subcellularLocation>
</comment>
<dbReference type="GO" id="GO:0002020">
    <property type="term" value="F:protease binding"/>
    <property type="evidence" value="ECO:0007669"/>
    <property type="project" value="TreeGrafter"/>
</dbReference>
<dbReference type="Proteomes" id="UP000036356">
    <property type="component" value="Unassembled WGS sequence"/>
</dbReference>
<dbReference type="Pfam" id="PF15975">
    <property type="entry name" value="Flot"/>
    <property type="match status" value="1"/>
</dbReference>
<dbReference type="InterPro" id="IPR001107">
    <property type="entry name" value="Band_7"/>
</dbReference>
<gene>
    <name evidence="7" type="primary">yqiK</name>
    <name evidence="7" type="ORF">DEAC_c34710</name>
</gene>
<dbReference type="GO" id="GO:0072659">
    <property type="term" value="P:protein localization to plasma membrane"/>
    <property type="evidence" value="ECO:0007669"/>
    <property type="project" value="TreeGrafter"/>
</dbReference>
<dbReference type="EMBL" id="LDZY01000013">
    <property type="protein sequence ID" value="KLU64525.1"/>
    <property type="molecule type" value="Genomic_DNA"/>
</dbReference>
<name>A0A0J1FM38_9FIRM</name>
<feature type="transmembrane region" description="Helical" evidence="5">
    <location>
        <begin position="6"/>
        <end position="25"/>
    </location>
</feature>